<dbReference type="Proteomes" id="UP001575622">
    <property type="component" value="Unassembled WGS sequence"/>
</dbReference>
<evidence type="ECO:0008006" key="3">
    <source>
        <dbReference type="Google" id="ProtNLM"/>
    </source>
</evidence>
<name>A0ABV4UWR0_9BACL</name>
<dbReference type="RefSeq" id="WP_373949030.1">
    <property type="nucleotide sequence ID" value="NZ_JBHDLN010000002.1"/>
</dbReference>
<gene>
    <name evidence="1" type="ORF">ACEU3E_05065</name>
</gene>
<organism evidence="1 2">
    <name type="scientific">Paenibacillus oleatilyticus</name>
    <dbReference type="NCBI Taxonomy" id="2594886"/>
    <lineage>
        <taxon>Bacteria</taxon>
        <taxon>Bacillati</taxon>
        <taxon>Bacillota</taxon>
        <taxon>Bacilli</taxon>
        <taxon>Bacillales</taxon>
        <taxon>Paenibacillaceae</taxon>
        <taxon>Paenibacillus</taxon>
    </lineage>
</organism>
<sequence length="316" mass="35785">MRKAAKLILCIILGSVIGLAFNLAVNSFSPPKQKVITESFGLKMKDSRGEEVTSFFLDLKDRDEFNYTVVFTNESRQNENFSLYLLLDYVKIPFHAGTALSMPVNEYKFNVAKGASAEIPVRFPITSLPPNLHALAINIVANKENPSEKEEKIKDYFGIVARYALKKTGNSVFALSTAPDQHSYEIANMPVRGIMLNQQFENEDNFGTLPKIIRAKPNESIKLAVRAGGFKNTKDYLVWLMMDDRQLPFPDGKPYWWFEAPPEKAALRQIEFNAPEKPGRYEVYGYVMNSPWDTMTELAGKEIGNRSSHKITLLVE</sequence>
<evidence type="ECO:0000313" key="2">
    <source>
        <dbReference type="Proteomes" id="UP001575622"/>
    </source>
</evidence>
<reference evidence="1 2" key="1">
    <citation type="submission" date="2024-09" db="EMBL/GenBank/DDBJ databases">
        <authorList>
            <person name="Makale K.P.P."/>
            <person name="Makhzoum A."/>
            <person name="Rantong G."/>
            <person name="Rahube T.O."/>
        </authorList>
    </citation>
    <scope>NUCLEOTIDE SEQUENCE [LARGE SCALE GENOMIC DNA]</scope>
    <source>
        <strain evidence="1 2">KM_D13</strain>
    </source>
</reference>
<proteinExistence type="predicted"/>
<evidence type="ECO:0000313" key="1">
    <source>
        <dbReference type="EMBL" id="MFB0841529.1"/>
    </source>
</evidence>
<keyword evidence="2" id="KW-1185">Reference proteome</keyword>
<accession>A0ABV4UWR0</accession>
<comment type="caution">
    <text evidence="1">The sequence shown here is derived from an EMBL/GenBank/DDBJ whole genome shotgun (WGS) entry which is preliminary data.</text>
</comment>
<dbReference type="EMBL" id="JBHDLN010000002">
    <property type="protein sequence ID" value="MFB0841529.1"/>
    <property type="molecule type" value="Genomic_DNA"/>
</dbReference>
<protein>
    <recommendedName>
        <fullName evidence="3">DUF916 domain-containing protein</fullName>
    </recommendedName>
</protein>